<comment type="caution">
    <text evidence="1">The sequence shown here is derived from an EMBL/GenBank/DDBJ whole genome shotgun (WGS) entry which is preliminary data.</text>
</comment>
<keyword evidence="2" id="KW-1185">Reference proteome</keyword>
<gene>
    <name evidence="1" type="ORF">Pcinc_000109</name>
</gene>
<organism evidence="1 2">
    <name type="scientific">Petrolisthes cinctipes</name>
    <name type="common">Flat porcelain crab</name>
    <dbReference type="NCBI Taxonomy" id="88211"/>
    <lineage>
        <taxon>Eukaryota</taxon>
        <taxon>Metazoa</taxon>
        <taxon>Ecdysozoa</taxon>
        <taxon>Arthropoda</taxon>
        <taxon>Crustacea</taxon>
        <taxon>Multicrustacea</taxon>
        <taxon>Malacostraca</taxon>
        <taxon>Eumalacostraca</taxon>
        <taxon>Eucarida</taxon>
        <taxon>Decapoda</taxon>
        <taxon>Pleocyemata</taxon>
        <taxon>Anomura</taxon>
        <taxon>Galatheoidea</taxon>
        <taxon>Porcellanidae</taxon>
        <taxon>Petrolisthes</taxon>
    </lineage>
</organism>
<name>A0AAE1GP37_PETCI</name>
<evidence type="ECO:0000313" key="2">
    <source>
        <dbReference type="Proteomes" id="UP001286313"/>
    </source>
</evidence>
<dbReference type="AlphaFoldDB" id="A0AAE1GP37"/>
<accession>A0AAE1GP37</accession>
<sequence>MSKHSPNHVLLLDHSPIYATPPLHSPGPLYAIHDAYNKGISTQTLTIGLTFGQIIAILEDDPPNHPTSSMNILPVLITRTLSDIRKEYGNHQDARLDERVQPLQ</sequence>
<reference evidence="1" key="1">
    <citation type="submission" date="2023-10" db="EMBL/GenBank/DDBJ databases">
        <title>Genome assemblies of two species of porcelain crab, Petrolisthes cinctipes and Petrolisthes manimaculis (Anomura: Porcellanidae).</title>
        <authorList>
            <person name="Angst P."/>
        </authorList>
    </citation>
    <scope>NUCLEOTIDE SEQUENCE</scope>
    <source>
        <strain evidence="1">PB745_01</strain>
        <tissue evidence="1">Gill</tissue>
    </source>
</reference>
<dbReference type="Proteomes" id="UP001286313">
    <property type="component" value="Unassembled WGS sequence"/>
</dbReference>
<protein>
    <submittedName>
        <fullName evidence="1">Uncharacterized protein</fullName>
    </submittedName>
</protein>
<dbReference type="EMBL" id="JAWQEG010000008">
    <property type="protein sequence ID" value="KAK3896187.1"/>
    <property type="molecule type" value="Genomic_DNA"/>
</dbReference>
<evidence type="ECO:0000313" key="1">
    <source>
        <dbReference type="EMBL" id="KAK3896187.1"/>
    </source>
</evidence>
<proteinExistence type="predicted"/>